<dbReference type="EC" id="2.7.1.39" evidence="3"/>
<name>A0A1L9NT55_9RHOB</name>
<dbReference type="GO" id="GO:0004413">
    <property type="term" value="F:homoserine kinase activity"/>
    <property type="evidence" value="ECO:0007669"/>
    <property type="project" value="UniProtKB-EC"/>
</dbReference>
<proteinExistence type="inferred from homology"/>
<dbReference type="RefSeq" id="WP_072631875.1">
    <property type="nucleotide sequence ID" value="NZ_MLCB01000184.1"/>
</dbReference>
<dbReference type="PANTHER" id="PTHR21064:SF6">
    <property type="entry name" value="AMINOGLYCOSIDE PHOSPHOTRANSFERASE DOMAIN-CONTAINING PROTEIN"/>
    <property type="match status" value="1"/>
</dbReference>
<dbReference type="Gene3D" id="3.30.200.20">
    <property type="entry name" value="Phosphorylase Kinase, domain 1"/>
    <property type="match status" value="1"/>
</dbReference>
<accession>A0A1L9NT55</accession>
<dbReference type="EMBL" id="MLCB01000184">
    <property type="protein sequence ID" value="OJI92411.1"/>
    <property type="molecule type" value="Genomic_DNA"/>
</dbReference>
<dbReference type="Proteomes" id="UP000184514">
    <property type="component" value="Unassembled WGS sequence"/>
</dbReference>
<reference evidence="3 4" key="1">
    <citation type="submission" date="2016-10" db="EMBL/GenBank/DDBJ databases">
        <title>Genome sequence of Planktotalea frisia SH6-1.</title>
        <authorList>
            <person name="Poehlein A."/>
            <person name="Bakenhus I."/>
            <person name="Voget S."/>
            <person name="Brinkhoff T."/>
            <person name="Simon M."/>
        </authorList>
    </citation>
    <scope>NUCLEOTIDE SEQUENCE [LARGE SCALE GENOMIC DNA]</scope>
    <source>
        <strain evidence="3 4">SH6-1</strain>
    </source>
</reference>
<dbReference type="AlphaFoldDB" id="A0A1L9NT55"/>
<dbReference type="SUPFAM" id="SSF56112">
    <property type="entry name" value="Protein kinase-like (PK-like)"/>
    <property type="match status" value="1"/>
</dbReference>
<organism evidence="3 4">
    <name type="scientific">Planktotalea frisia</name>
    <dbReference type="NCBI Taxonomy" id="696762"/>
    <lineage>
        <taxon>Bacteria</taxon>
        <taxon>Pseudomonadati</taxon>
        <taxon>Pseudomonadota</taxon>
        <taxon>Alphaproteobacteria</taxon>
        <taxon>Rhodobacterales</taxon>
        <taxon>Paracoccaceae</taxon>
        <taxon>Planktotalea</taxon>
    </lineage>
</organism>
<comment type="caution">
    <text evidence="3">The sequence shown here is derived from an EMBL/GenBank/DDBJ whole genome shotgun (WGS) entry which is preliminary data.</text>
</comment>
<gene>
    <name evidence="3" type="primary">thrB</name>
    <name evidence="3" type="ORF">PFRI_33710</name>
</gene>
<dbReference type="Gene3D" id="3.90.1200.10">
    <property type="match status" value="1"/>
</dbReference>
<comment type="similarity">
    <text evidence="1">Belongs to the pseudomonas-type ThrB family.</text>
</comment>
<evidence type="ECO:0000313" key="4">
    <source>
        <dbReference type="Proteomes" id="UP000184514"/>
    </source>
</evidence>
<dbReference type="InterPro" id="IPR002575">
    <property type="entry name" value="Aminoglycoside_PTrfase"/>
</dbReference>
<sequence>MNAIVKKALPLWGWHGADYTLVAARENAVYRVRFRGETYALRLHRIGYRSDAELRSELDWMAAISKGDLNAPSPIPTLSGKTLLTIDNTQIDALSWLSGAPLSEHFPSENRASIFYQLGQNMAKFHIISDAWTPPDTFTRPAWNRDGLLGETPLWDRFWENPQLSTNEQTLFRQVRTQANALLSRHEETLDYGLIHADLVPTNVMYDAQRLTFIDFDDGGYGYRLFEIATALLKFTRDPDYPALRAALIKGYTNKREINLELLDFFMLLRALTYVGWNISRMNDKGGQARNARFINTALELTKYLKNIN</sequence>
<keyword evidence="3" id="KW-0808">Transferase</keyword>
<dbReference type="InterPro" id="IPR050249">
    <property type="entry name" value="Pseudomonas-type_ThrB"/>
</dbReference>
<dbReference type="Pfam" id="PF01636">
    <property type="entry name" value="APH"/>
    <property type="match status" value="1"/>
</dbReference>
<keyword evidence="4" id="KW-1185">Reference proteome</keyword>
<dbReference type="InterPro" id="IPR011009">
    <property type="entry name" value="Kinase-like_dom_sf"/>
</dbReference>
<feature type="domain" description="Aminoglycoside phosphotransferase" evidence="2">
    <location>
        <begin position="25"/>
        <end position="253"/>
    </location>
</feature>
<evidence type="ECO:0000256" key="1">
    <source>
        <dbReference type="ARBA" id="ARBA00038240"/>
    </source>
</evidence>
<protein>
    <submittedName>
        <fullName evidence="3">Homoserine kinase</fullName>
        <ecNumber evidence="3">2.7.1.39</ecNumber>
    </submittedName>
</protein>
<dbReference type="PANTHER" id="PTHR21064">
    <property type="entry name" value="AMINOGLYCOSIDE PHOSPHOTRANSFERASE DOMAIN-CONTAINING PROTEIN-RELATED"/>
    <property type="match status" value="1"/>
</dbReference>
<dbReference type="OrthoDB" id="241498at2"/>
<dbReference type="STRING" id="696762.PFRI_33710"/>
<evidence type="ECO:0000313" key="3">
    <source>
        <dbReference type="EMBL" id="OJI92411.1"/>
    </source>
</evidence>
<evidence type="ECO:0000259" key="2">
    <source>
        <dbReference type="Pfam" id="PF01636"/>
    </source>
</evidence>
<keyword evidence="3" id="KW-0418">Kinase</keyword>